<keyword evidence="2" id="KW-1185">Reference proteome</keyword>
<organism evidence="1 2">
    <name type="scientific">Gibberella subglutinans</name>
    <name type="common">Fusarium subglutinans</name>
    <dbReference type="NCBI Taxonomy" id="42677"/>
    <lineage>
        <taxon>Eukaryota</taxon>
        <taxon>Fungi</taxon>
        <taxon>Dikarya</taxon>
        <taxon>Ascomycota</taxon>
        <taxon>Pezizomycotina</taxon>
        <taxon>Sordariomycetes</taxon>
        <taxon>Hypocreomycetidae</taxon>
        <taxon>Hypocreales</taxon>
        <taxon>Nectriaceae</taxon>
        <taxon>Fusarium</taxon>
        <taxon>Fusarium fujikuroi species complex</taxon>
    </lineage>
</organism>
<gene>
    <name evidence="1" type="ORF">FSUBG_2854</name>
</gene>
<proteinExistence type="predicted"/>
<protein>
    <submittedName>
        <fullName evidence="1">Uncharacterized protein</fullName>
    </submittedName>
</protein>
<accession>A0A8H5V631</accession>
<dbReference type="Proteomes" id="UP000547976">
    <property type="component" value="Unassembled WGS sequence"/>
</dbReference>
<sequence>MESIWNKFNNDRATVIEDAFSIATNRGQLEWSNADMDVMHQAADAIVFSLRGDEGLLFVEFEILAAYAARLDPGTQLAFLDNLAAIIRASRVGESLSEYDERFLNFVVGIHNGLAVARGTNLGLYVPPGLADANIAQHVIGQAPAPVDLIQIPSGETTRTWKSEFQEVSGAGKYTSSVVETVTGDAFMSGGAYRTTSTTSSSFTPSITPMLGIREASVNIQQSIEDSPASTPETGFGGY</sequence>
<dbReference type="RefSeq" id="XP_036541442.1">
    <property type="nucleotide sequence ID" value="XM_036680672.1"/>
</dbReference>
<dbReference type="EMBL" id="JAAOAV010000026">
    <property type="protein sequence ID" value="KAF5610593.1"/>
    <property type="molecule type" value="Genomic_DNA"/>
</dbReference>
<comment type="caution">
    <text evidence="1">The sequence shown here is derived from an EMBL/GenBank/DDBJ whole genome shotgun (WGS) entry which is preliminary data.</text>
</comment>
<dbReference type="AlphaFoldDB" id="A0A8H5V631"/>
<reference evidence="1 2" key="1">
    <citation type="submission" date="2020-05" db="EMBL/GenBank/DDBJ databases">
        <title>Identification and distribution of gene clusters putatively required for synthesis of sphingolipid metabolism inhibitors in phylogenetically diverse species of the filamentous fungus Fusarium.</title>
        <authorList>
            <person name="Kim H.-S."/>
            <person name="Busman M."/>
            <person name="Brown D.W."/>
            <person name="Divon H."/>
            <person name="Uhlig S."/>
            <person name="Proctor R.H."/>
        </authorList>
    </citation>
    <scope>NUCLEOTIDE SEQUENCE [LARGE SCALE GENOMIC DNA]</scope>
    <source>
        <strain evidence="1 2">NRRL 66333</strain>
    </source>
</reference>
<evidence type="ECO:0000313" key="2">
    <source>
        <dbReference type="Proteomes" id="UP000547976"/>
    </source>
</evidence>
<dbReference type="OrthoDB" id="5101510at2759"/>
<dbReference type="GeneID" id="59315390"/>
<evidence type="ECO:0000313" key="1">
    <source>
        <dbReference type="EMBL" id="KAF5610593.1"/>
    </source>
</evidence>
<name>A0A8H5V631_GIBSU</name>